<feature type="transmembrane region" description="Helical" evidence="1">
    <location>
        <begin position="7"/>
        <end position="27"/>
    </location>
</feature>
<gene>
    <name evidence="2" type="ORF">ISQ19_00230</name>
</gene>
<organism evidence="2 3">
    <name type="scientific">PS1 clade bacterium</name>
    <dbReference type="NCBI Taxonomy" id="2175152"/>
    <lineage>
        <taxon>Bacteria</taxon>
        <taxon>Pseudomonadati</taxon>
        <taxon>Pseudomonadota</taxon>
        <taxon>Alphaproteobacteria</taxon>
        <taxon>PS1 clade</taxon>
    </lineage>
</organism>
<dbReference type="Pfam" id="PF12228">
    <property type="entry name" value="DUF3604"/>
    <property type="match status" value="2"/>
</dbReference>
<dbReference type="InterPro" id="IPR016195">
    <property type="entry name" value="Pol/histidinol_Pase-like"/>
</dbReference>
<dbReference type="EMBL" id="JADHOK010000001">
    <property type="protein sequence ID" value="MBL6761104.1"/>
    <property type="molecule type" value="Genomic_DNA"/>
</dbReference>
<dbReference type="AlphaFoldDB" id="A0A937HC64"/>
<evidence type="ECO:0000256" key="1">
    <source>
        <dbReference type="SAM" id="Phobius"/>
    </source>
</evidence>
<reference evidence="2" key="1">
    <citation type="submission" date="2020-10" db="EMBL/GenBank/DDBJ databases">
        <title>Microbiome of the Black Sea water column analyzed by genome centric metagenomics.</title>
        <authorList>
            <person name="Cabello-Yeves P.J."/>
            <person name="Callieri C."/>
            <person name="Picazo A."/>
            <person name="Mehrshad M."/>
            <person name="Haro-Moreno J.M."/>
            <person name="Roda-Garcia J."/>
            <person name="Dzembekova N."/>
            <person name="Slabakova V."/>
            <person name="Slabakova N."/>
            <person name="Moncheva S."/>
            <person name="Rodriguez-Valera F."/>
        </authorList>
    </citation>
    <scope>NUCLEOTIDE SEQUENCE</scope>
    <source>
        <strain evidence="2">BS307-5m-G5</strain>
    </source>
</reference>
<name>A0A937HC64_9PROT</name>
<proteinExistence type="predicted"/>
<evidence type="ECO:0000313" key="2">
    <source>
        <dbReference type="EMBL" id="MBL6761104.1"/>
    </source>
</evidence>
<protein>
    <submittedName>
        <fullName evidence="2">DUF3604 domain-containing protein</fullName>
    </submittedName>
</protein>
<comment type="caution">
    <text evidence="2">The sequence shown here is derived from an EMBL/GenBank/DDBJ whole genome shotgun (WGS) entry which is preliminary data.</text>
</comment>
<dbReference type="SUPFAM" id="SSF89550">
    <property type="entry name" value="PHP domain-like"/>
    <property type="match status" value="1"/>
</dbReference>
<dbReference type="Proteomes" id="UP000785783">
    <property type="component" value="Unassembled WGS sequence"/>
</dbReference>
<sequence length="746" mass="82171">MTSTRKTIFSLIISFVTVVGLYVYAAYDDWLGQPRGIGEISETARSDILVEARQAEFAAVATALNEPPEKQILFGDLHVHTTFSTDAFLWSLPIYGGEGAHPLADACDYARHCSALDFWSITDHAEVATPKRWAQTKQSIRACNAVSNNGDSPDMVSFVGFEWTQVGQTPDAHFGHKNVIFEGLDDAELAKRPIASGGVAVQTLRTNGKDLVPLGLAFADFENRQNYFDVRGFLQEAADVDLCDPNTPANKLPADCFEIAETPGALVDSLTEQNLDPLIIPHGTAWGFYTPTGVTFDKHLKAENRPDKMEIVEIMSGHGNSEEYRPFRASLGADMDTLMGECPAPSPNYLPMCWRAGEIIKERCLAEGEGEAACEARAEKTRGIAAARSVAAHLVVPGTPIEDWLDAGQCRDCFLPSFGYRPGNSVQYAMAIRNFDDPKNPTRFDWGVIASSDNHRARPGTGFKNVDRLRTTEAVQVRDGWVDRIYPKDAKSSMPVELGINEVLERGFGATELERQASFWTTGGLAAVHSEGRTREQIFAAIKRKETYGTSGARILLWFNTKDGVPMGSTTKQSRSPIFEVKAVGAHKQKPGCPDDAVNALGEERIQKLCANECFNPSGARMKITRFEVVRIRPQVTEGESVEKLIDDPWKVIACNDNGNGCQASFSDPEFAGSNRMATYYVRAIQEPSQKINADNLRCTYDDEGNCIEVNICYGDTRTARDDDCLAEVEERAWSSPIYVEHVNGK</sequence>
<accession>A0A937HC64</accession>
<dbReference type="InterPro" id="IPR022028">
    <property type="entry name" value="DUF3604"/>
</dbReference>
<evidence type="ECO:0000313" key="3">
    <source>
        <dbReference type="Proteomes" id="UP000785783"/>
    </source>
</evidence>
<keyword evidence="1" id="KW-1133">Transmembrane helix</keyword>
<dbReference type="Gene3D" id="3.20.20.140">
    <property type="entry name" value="Metal-dependent hydrolases"/>
    <property type="match status" value="1"/>
</dbReference>
<keyword evidence="1" id="KW-0812">Transmembrane</keyword>
<keyword evidence="1" id="KW-0472">Membrane</keyword>